<dbReference type="GO" id="GO:0000160">
    <property type="term" value="P:phosphorelay signal transduction system"/>
    <property type="evidence" value="ECO:0007669"/>
    <property type="project" value="InterPro"/>
</dbReference>
<dbReference type="PANTHER" id="PTHR47691">
    <property type="entry name" value="REGULATOR-RELATED"/>
    <property type="match status" value="1"/>
</dbReference>
<dbReference type="SMART" id="SM01043">
    <property type="entry name" value="BTAD"/>
    <property type="match status" value="1"/>
</dbReference>
<dbReference type="SUPFAM" id="SSF46894">
    <property type="entry name" value="C-terminal effector domain of the bipartite response regulators"/>
    <property type="match status" value="1"/>
</dbReference>
<evidence type="ECO:0000256" key="2">
    <source>
        <dbReference type="ARBA" id="ARBA00023125"/>
    </source>
</evidence>
<dbReference type="PRINTS" id="PR00364">
    <property type="entry name" value="DISEASERSIST"/>
</dbReference>
<dbReference type="InterPro" id="IPR058852">
    <property type="entry name" value="HTH_77"/>
</dbReference>
<sequence>MVTGGDRARVEVLGPLRVLDADRRDITPDGLLQRRLLALLVLRRGRVVPAHSAVDALWPSRRPADPAAALQNHMFRLRRGLPDGLIESVGEGYRLDPAGIEVDADRLVVALSAGATGDAGVPAEIDAVLARWQGPAYPELDEVDEARAEATRLEELRSRAHEVRAEVRLGRGDTDGLVAELVALADAQPLRERPRALLMTALAATGRRAEALRVYDDFRRLLGDELGIEPSPALAAHHAELLAGAADRVWAPVGRLPVPATSLVGRDALAVAVTELAESGRLVTLVGPGGVGKTRLLLEVGHRLRAARPDRPVVLCELATADPDSAVDVAAAALRIDARPGTSLAERVADVLGDTELVLLLDNCEHVLDPIAAVVERLLATCAHVRIVATSRERLRVVGEHVRQVPTLSYDGEDAPAVRLFEERARAVVPGFEPDGRELACIAEIVRRLDGLPLAIELAAACLHTHEVAEVAAGLDHRFELLASGYRTSPRHGSLAAAVSWSFGLLAEDLQRTFAELSVFSGSFDAADAAAVCGTDPGTVTAALTHLVERSLVMRIPGRRYMLLETLRAFGAEQLTREGRVDLVAERHARHLADWVDRADSRLLQPGEPVLAQIDAAVPELRSALGWLLDHDEVALAGRLVNALLDYGIFRLRPDVLGWARLVIDADPEGRSPFAARVRVVAAYAAWMSGDVAETGRLSAAALRAVERAKTEPAAEAMTVRGSYELFEGHLDEAAAWYRRAAAAAANDPAQRLMARATELLPLGYAGDPAAVEQAEALLAEVADARTPHAAYVWHCAGEADLAVDVERARARFARALDIAEQTNASFVTGLAGASKASIDARIGDPAAAADEYRRLIPHWRRAGMWSTQWTMLRSIAGLLERLDRYRDAAVLEGAVRATAAGHRIFGADEVALDELGARLRAALGDDAYEAARRHGAMLDGEAAAEHALRAL</sequence>
<accession>A0AA46P9I6</accession>
<dbReference type="SMART" id="SM00382">
    <property type="entry name" value="AAA"/>
    <property type="match status" value="1"/>
</dbReference>
<organism evidence="5 6">
    <name type="scientific">Rhodococcus aetherivorans</name>
    <dbReference type="NCBI Taxonomy" id="191292"/>
    <lineage>
        <taxon>Bacteria</taxon>
        <taxon>Bacillati</taxon>
        <taxon>Actinomycetota</taxon>
        <taxon>Actinomycetes</taxon>
        <taxon>Mycobacteriales</taxon>
        <taxon>Nocardiaceae</taxon>
        <taxon>Rhodococcus</taxon>
    </lineage>
</organism>
<evidence type="ECO:0000313" key="6">
    <source>
        <dbReference type="Proteomes" id="UP001163947"/>
    </source>
</evidence>
<dbReference type="SUPFAM" id="SSF52540">
    <property type="entry name" value="P-loop containing nucleoside triphosphate hydrolases"/>
    <property type="match status" value="1"/>
</dbReference>
<dbReference type="Pfam" id="PF03704">
    <property type="entry name" value="BTAD"/>
    <property type="match status" value="1"/>
</dbReference>
<feature type="domain" description="OmpR/PhoB-type" evidence="4">
    <location>
        <begin position="1"/>
        <end position="97"/>
    </location>
</feature>
<dbReference type="GO" id="GO:0006355">
    <property type="term" value="P:regulation of DNA-templated transcription"/>
    <property type="evidence" value="ECO:0007669"/>
    <property type="project" value="InterPro"/>
</dbReference>
<dbReference type="RefSeq" id="WP_263508058.1">
    <property type="nucleotide sequence ID" value="NZ_CP106982.1"/>
</dbReference>
<dbReference type="Gene3D" id="1.25.40.10">
    <property type="entry name" value="Tetratricopeptide repeat domain"/>
    <property type="match status" value="1"/>
</dbReference>
<comment type="similarity">
    <text evidence="1">Belongs to the AfsR/DnrI/RedD regulatory family.</text>
</comment>
<keyword evidence="2 3" id="KW-0238">DNA-binding</keyword>
<dbReference type="Gene3D" id="3.40.50.300">
    <property type="entry name" value="P-loop containing nucleotide triphosphate hydrolases"/>
    <property type="match status" value="1"/>
</dbReference>
<feature type="DNA-binding region" description="OmpR/PhoB-type" evidence="3">
    <location>
        <begin position="1"/>
        <end position="97"/>
    </location>
</feature>
<dbReference type="InterPro" id="IPR036388">
    <property type="entry name" value="WH-like_DNA-bd_sf"/>
</dbReference>
<dbReference type="PROSITE" id="PS51755">
    <property type="entry name" value="OMPR_PHOB"/>
    <property type="match status" value="1"/>
</dbReference>
<dbReference type="EMBL" id="CP106982">
    <property type="protein sequence ID" value="UYF93790.1"/>
    <property type="molecule type" value="Genomic_DNA"/>
</dbReference>
<protein>
    <submittedName>
        <fullName evidence="5">Winged helix-turn-helix domain-containing protein</fullName>
    </submittedName>
</protein>
<dbReference type="InterPro" id="IPR005158">
    <property type="entry name" value="BTAD"/>
</dbReference>
<dbReference type="GO" id="GO:0003677">
    <property type="term" value="F:DNA binding"/>
    <property type="evidence" value="ECO:0007669"/>
    <property type="project" value="UniProtKB-UniRule"/>
</dbReference>
<dbReference type="InterPro" id="IPR011990">
    <property type="entry name" value="TPR-like_helical_dom_sf"/>
</dbReference>
<dbReference type="InterPro" id="IPR027417">
    <property type="entry name" value="P-loop_NTPase"/>
</dbReference>
<dbReference type="CDD" id="cd15831">
    <property type="entry name" value="BTAD"/>
    <property type="match status" value="1"/>
</dbReference>
<name>A0AA46P9I6_9NOCA</name>
<evidence type="ECO:0000313" key="5">
    <source>
        <dbReference type="EMBL" id="UYF93790.1"/>
    </source>
</evidence>
<evidence type="ECO:0000259" key="4">
    <source>
        <dbReference type="PROSITE" id="PS51755"/>
    </source>
</evidence>
<dbReference type="InterPro" id="IPR001867">
    <property type="entry name" value="OmpR/PhoB-type_DNA-bd"/>
</dbReference>
<dbReference type="SUPFAM" id="SSF48452">
    <property type="entry name" value="TPR-like"/>
    <property type="match status" value="2"/>
</dbReference>
<dbReference type="PANTHER" id="PTHR47691:SF3">
    <property type="entry name" value="HTH-TYPE TRANSCRIPTIONAL REGULATOR RV0890C-RELATED"/>
    <property type="match status" value="1"/>
</dbReference>
<dbReference type="InterPro" id="IPR016032">
    <property type="entry name" value="Sig_transdc_resp-reg_C-effctor"/>
</dbReference>
<gene>
    <name evidence="5" type="ORF">OCS65_25715</name>
</gene>
<dbReference type="Pfam" id="PF25872">
    <property type="entry name" value="HTH_77"/>
    <property type="match status" value="1"/>
</dbReference>
<dbReference type="AlphaFoldDB" id="A0AA46P9I6"/>
<reference evidence="5" key="1">
    <citation type="submission" date="2022-09" db="EMBL/GenBank/DDBJ databases">
        <title>The genome sequence of Rhodococcus aetherivorans N1.</title>
        <authorList>
            <person name="Jiang W."/>
        </authorList>
    </citation>
    <scope>NUCLEOTIDE SEQUENCE</scope>
    <source>
        <strain evidence="5">N1</strain>
    </source>
</reference>
<dbReference type="SMART" id="SM00862">
    <property type="entry name" value="Trans_reg_C"/>
    <property type="match status" value="1"/>
</dbReference>
<dbReference type="InterPro" id="IPR003593">
    <property type="entry name" value="AAA+_ATPase"/>
</dbReference>
<dbReference type="Gene3D" id="1.10.10.10">
    <property type="entry name" value="Winged helix-like DNA-binding domain superfamily/Winged helix DNA-binding domain"/>
    <property type="match status" value="1"/>
</dbReference>
<evidence type="ECO:0000256" key="1">
    <source>
        <dbReference type="ARBA" id="ARBA00005820"/>
    </source>
</evidence>
<dbReference type="GeneID" id="83623889"/>
<proteinExistence type="inferred from homology"/>
<evidence type="ECO:0000256" key="3">
    <source>
        <dbReference type="PROSITE-ProRule" id="PRU01091"/>
    </source>
</evidence>
<dbReference type="Proteomes" id="UP001163947">
    <property type="component" value="Chromosome"/>
</dbReference>